<evidence type="ECO:0008006" key="4">
    <source>
        <dbReference type="Google" id="ProtNLM"/>
    </source>
</evidence>
<gene>
    <name evidence="2" type="ORF">GU927_000290</name>
</gene>
<evidence type="ECO:0000313" key="2">
    <source>
        <dbReference type="EMBL" id="MBU9696274.1"/>
    </source>
</evidence>
<name>A0ABS6IXN4_9RHOB</name>
<feature type="transmembrane region" description="Helical" evidence="1">
    <location>
        <begin position="58"/>
        <end position="82"/>
    </location>
</feature>
<accession>A0ABS6IXN4</accession>
<evidence type="ECO:0000256" key="1">
    <source>
        <dbReference type="SAM" id="Phobius"/>
    </source>
</evidence>
<dbReference type="RefSeq" id="WP_161760207.1">
    <property type="nucleotide sequence ID" value="NZ_JAAATX020000001.1"/>
</dbReference>
<reference evidence="2 3" key="1">
    <citation type="submission" date="2021-06" db="EMBL/GenBank/DDBJ databases">
        <title>Rhodobacteraceae bacterium strain HSP-20.</title>
        <authorList>
            <person name="Chen W.-M."/>
        </authorList>
    </citation>
    <scope>NUCLEOTIDE SEQUENCE [LARGE SCALE GENOMIC DNA]</scope>
    <source>
        <strain evidence="2 3">HSP-20</strain>
    </source>
</reference>
<protein>
    <recommendedName>
        <fullName evidence="4">Gene transfer agent protein</fullName>
    </recommendedName>
</protein>
<keyword evidence="1" id="KW-1133">Transmembrane helix</keyword>
<keyword evidence="1" id="KW-0812">Transmembrane</keyword>
<proteinExistence type="predicted"/>
<keyword evidence="3" id="KW-1185">Reference proteome</keyword>
<keyword evidence="1" id="KW-0472">Membrane</keyword>
<evidence type="ECO:0000313" key="3">
    <source>
        <dbReference type="Proteomes" id="UP000731907"/>
    </source>
</evidence>
<dbReference type="EMBL" id="JAAATX020000001">
    <property type="protein sequence ID" value="MBU9696274.1"/>
    <property type="molecule type" value="Genomic_DNA"/>
</dbReference>
<dbReference type="Proteomes" id="UP000731907">
    <property type="component" value="Unassembled WGS sequence"/>
</dbReference>
<organism evidence="2 3">
    <name type="scientific">Paragemmobacter amnigenus</name>
    <dbReference type="NCBI Taxonomy" id="2852097"/>
    <lineage>
        <taxon>Bacteria</taxon>
        <taxon>Pseudomonadati</taxon>
        <taxon>Pseudomonadota</taxon>
        <taxon>Alphaproteobacteria</taxon>
        <taxon>Rhodobacterales</taxon>
        <taxon>Paracoccaceae</taxon>
        <taxon>Paragemmobacter</taxon>
    </lineage>
</organism>
<comment type="caution">
    <text evidence="2">The sequence shown here is derived from an EMBL/GenBank/DDBJ whole genome shotgun (WGS) entry which is preliminary data.</text>
</comment>
<sequence>MSGRSPRPAGGSRFLFDSFDAAAARIEANERVAEERWAALDYRLAHIEGSLERLERRIWVMVYGVAAFLLAQGAEAVLSAAMGR</sequence>